<keyword evidence="3" id="KW-1185">Reference proteome</keyword>
<dbReference type="Proteomes" id="UP000076874">
    <property type="component" value="Unassembled WGS sequence"/>
</dbReference>
<dbReference type="EMBL" id="AZHD01000001">
    <property type="protein sequence ID" value="OAA68628.1"/>
    <property type="molecule type" value="Genomic_DNA"/>
</dbReference>
<evidence type="ECO:0000313" key="3">
    <source>
        <dbReference type="Proteomes" id="UP000076874"/>
    </source>
</evidence>
<sequence length="414" mass="45032">MAEVVRPLRARDIVAPLLPSLPVAAVASQPATAVLPLLTPILRQRVQYLSASSSEPWIRLLAYDPDKAARLVEVARSDRLEPHPVSGEIEIDWDSHGAGGDVEVRYRRLDVETLQALVLLRDLDLVFRLVYCEGDHEGGGSGWRVGEVSIPDQPHAFASFGGYASVAEAERVFAAGTAKENGVGQSVVEASKLPSPDSANNNNDNDDDDDDDDYWARYDATPGRTPAMKRSPAPTALRSSHNAAAMGDDSNNAYRATEAEDAYYAQNDAVQPAMDNHDPDEVVEEDPAAQQQHLHLHQIPPAPVASNRPSARVPEQAIDDSTDHDDRQRLANLVHPRPASVSSTHSSSNGGSAVLVSKLEESAGRQEQSEFGVKQHVSRSIKSLYLLARASGIDRDEFEQLVKTELDMLSMMDD</sequence>
<feature type="compositionally biased region" description="Acidic residues" evidence="1">
    <location>
        <begin position="204"/>
        <end position="213"/>
    </location>
</feature>
<dbReference type="OrthoDB" id="5578001at2759"/>
<dbReference type="AlphaFoldDB" id="A0A168AE71"/>
<protein>
    <submittedName>
        <fullName evidence="2">Uncharacterized protein</fullName>
    </submittedName>
</protein>
<feature type="region of interest" description="Disordered" evidence="1">
    <location>
        <begin position="190"/>
        <end position="249"/>
    </location>
</feature>
<evidence type="ECO:0000256" key="1">
    <source>
        <dbReference type="SAM" id="MobiDB-lite"/>
    </source>
</evidence>
<name>A0A168AE71_9HYPO</name>
<comment type="caution">
    <text evidence="2">The sequence shown here is derived from an EMBL/GenBank/DDBJ whole genome shotgun (WGS) entry which is preliminary data.</text>
</comment>
<proteinExistence type="predicted"/>
<feature type="compositionally biased region" description="Low complexity" evidence="1">
    <location>
        <begin position="288"/>
        <end position="299"/>
    </location>
</feature>
<feature type="region of interest" description="Disordered" evidence="1">
    <location>
        <begin position="272"/>
        <end position="324"/>
    </location>
</feature>
<gene>
    <name evidence="2" type="ORF">SPI_00823</name>
</gene>
<evidence type="ECO:0000313" key="2">
    <source>
        <dbReference type="EMBL" id="OAA68628.1"/>
    </source>
</evidence>
<dbReference type="STRING" id="1081102.A0A168AE71"/>
<accession>A0A168AE71</accession>
<reference evidence="2 3" key="1">
    <citation type="journal article" date="2016" name="Genome Biol. Evol.">
        <title>Divergent and convergent evolution of fungal pathogenicity.</title>
        <authorList>
            <person name="Shang Y."/>
            <person name="Xiao G."/>
            <person name="Zheng P."/>
            <person name="Cen K."/>
            <person name="Zhan S."/>
            <person name="Wang C."/>
        </authorList>
    </citation>
    <scope>NUCLEOTIDE SEQUENCE [LARGE SCALE GENOMIC DNA]</scope>
    <source>
        <strain evidence="2 3">RCEF 264</strain>
    </source>
</reference>
<organism evidence="2 3">
    <name type="scientific">Niveomyces insectorum RCEF 264</name>
    <dbReference type="NCBI Taxonomy" id="1081102"/>
    <lineage>
        <taxon>Eukaryota</taxon>
        <taxon>Fungi</taxon>
        <taxon>Dikarya</taxon>
        <taxon>Ascomycota</taxon>
        <taxon>Pezizomycotina</taxon>
        <taxon>Sordariomycetes</taxon>
        <taxon>Hypocreomycetidae</taxon>
        <taxon>Hypocreales</taxon>
        <taxon>Cordycipitaceae</taxon>
        <taxon>Niveomyces</taxon>
    </lineage>
</organism>